<proteinExistence type="predicted"/>
<evidence type="ECO:0000313" key="5">
    <source>
        <dbReference type="EMBL" id="CBI07224.1"/>
    </source>
</evidence>
<dbReference type="GO" id="GO:0016887">
    <property type="term" value="F:ATP hydrolysis activity"/>
    <property type="evidence" value="ECO:0007669"/>
    <property type="project" value="InterPro"/>
</dbReference>
<dbReference type="InterPro" id="IPR017871">
    <property type="entry name" value="ABC_transporter-like_CS"/>
</dbReference>
<dbReference type="InterPro" id="IPR003593">
    <property type="entry name" value="AAA+_ATPase"/>
</dbReference>
<dbReference type="GO" id="GO:0005524">
    <property type="term" value="F:ATP binding"/>
    <property type="evidence" value="ECO:0007669"/>
    <property type="project" value="UniProtKB-KW"/>
</dbReference>
<dbReference type="InterPro" id="IPR027417">
    <property type="entry name" value="P-loop_NTPase"/>
</dbReference>
<dbReference type="EMBL" id="CABQ01000079">
    <property type="protein sequence ID" value="CBI07224.1"/>
    <property type="molecule type" value="Genomic_DNA"/>
</dbReference>
<evidence type="ECO:0000256" key="3">
    <source>
        <dbReference type="ARBA" id="ARBA00022840"/>
    </source>
</evidence>
<evidence type="ECO:0000256" key="2">
    <source>
        <dbReference type="ARBA" id="ARBA00022741"/>
    </source>
</evidence>
<protein>
    <submittedName>
        <fullName evidence="5">Putative Taurine-transporting, ATPase component ABC-type transport system</fullName>
    </submittedName>
</protein>
<dbReference type="PROSITE" id="PS00211">
    <property type="entry name" value="ABC_TRANSPORTER_1"/>
    <property type="match status" value="1"/>
</dbReference>
<dbReference type="Pfam" id="PF00005">
    <property type="entry name" value="ABC_tran"/>
    <property type="match status" value="1"/>
</dbReference>
<keyword evidence="2" id="KW-0547">Nucleotide-binding</keyword>
<keyword evidence="3" id="KW-0067">ATP-binding</keyword>
<sequence length="277" mass="30577">MIDNAESHSAQTRNASIPEILLGGVSKQFGVGPQVLNDVSVKVAKGEFVSLLGPSGCGKSTLLRIVAGLTAPTSGAVTVNGMTPANAREMMSFIFQDATLLPWRTVAQNVGLGLELEHAARQWREERVQRLLKLVGLTHVSDQYPRQLSGGMKMRVSIARALVSRPRILLMDEPFAALDEMNRDRLNDELLRLYREQLWTVLFVTHSVAEAVYLSTRIIILAAHPGRVAHVRSVDLPWPREANIRFSAEFESQVASVSRLLRGVQAELAQQPIGEQR</sequence>
<dbReference type="InterPro" id="IPR050166">
    <property type="entry name" value="ABC_transporter_ATP-bind"/>
</dbReference>
<reference evidence="5" key="1">
    <citation type="submission" date="2009-10" db="EMBL/GenBank/DDBJ databases">
        <title>Diversity of trophic interactions inside an arsenic-rich microbial ecosystem.</title>
        <authorList>
            <person name="Bertin P.N."/>
            <person name="Heinrich-Salmeron A."/>
            <person name="Pelletier E."/>
            <person name="Goulhen-Chollet F."/>
            <person name="Arsene-Ploetze F."/>
            <person name="Gallien S."/>
            <person name="Calteau A."/>
            <person name="Vallenet D."/>
            <person name="Casiot C."/>
            <person name="Chane-Woon-Ming B."/>
            <person name="Giloteaux L."/>
            <person name="Barakat M."/>
            <person name="Bonnefoy V."/>
            <person name="Bruneel O."/>
            <person name="Chandler M."/>
            <person name="Cleiss J."/>
            <person name="Duran R."/>
            <person name="Elbaz-Poulichet F."/>
            <person name="Fonknechten N."/>
            <person name="Lauga B."/>
            <person name="Mornico D."/>
            <person name="Ortet P."/>
            <person name="Schaeffer C."/>
            <person name="Siguier P."/>
            <person name="Alexander Thil Smith A."/>
            <person name="Van Dorsselaer A."/>
            <person name="Weissenbach J."/>
            <person name="Medigue C."/>
            <person name="Le Paslier D."/>
        </authorList>
    </citation>
    <scope>NUCLEOTIDE SEQUENCE</scope>
</reference>
<dbReference type="SMART" id="SM00382">
    <property type="entry name" value="AAA"/>
    <property type="match status" value="1"/>
</dbReference>
<dbReference type="AlphaFoldDB" id="E6QJ08"/>
<dbReference type="PANTHER" id="PTHR42788">
    <property type="entry name" value="TAURINE IMPORT ATP-BINDING PROTEIN-RELATED"/>
    <property type="match status" value="1"/>
</dbReference>
<organism evidence="5">
    <name type="scientific">mine drainage metagenome</name>
    <dbReference type="NCBI Taxonomy" id="410659"/>
    <lineage>
        <taxon>unclassified sequences</taxon>
        <taxon>metagenomes</taxon>
        <taxon>ecological metagenomes</taxon>
    </lineage>
</organism>
<dbReference type="PANTHER" id="PTHR42788:SF20">
    <property type="entry name" value="ABC TRANSPORTER ATP-BINDING PROTEIN"/>
    <property type="match status" value="1"/>
</dbReference>
<feature type="domain" description="ABC transporter" evidence="4">
    <location>
        <begin position="20"/>
        <end position="250"/>
    </location>
</feature>
<accession>E6QJ08</accession>
<dbReference type="PROSITE" id="PS50893">
    <property type="entry name" value="ABC_TRANSPORTER_2"/>
    <property type="match status" value="1"/>
</dbReference>
<dbReference type="SUPFAM" id="SSF52540">
    <property type="entry name" value="P-loop containing nucleoside triphosphate hydrolases"/>
    <property type="match status" value="1"/>
</dbReference>
<dbReference type="CDD" id="cd03293">
    <property type="entry name" value="ABC_NrtD_SsuB_transporters"/>
    <property type="match status" value="1"/>
</dbReference>
<evidence type="ECO:0000259" key="4">
    <source>
        <dbReference type="PROSITE" id="PS50893"/>
    </source>
</evidence>
<gene>
    <name evidence="5" type="ORF">CARN6_0549</name>
</gene>
<dbReference type="InterPro" id="IPR003439">
    <property type="entry name" value="ABC_transporter-like_ATP-bd"/>
</dbReference>
<dbReference type="Gene3D" id="3.40.50.300">
    <property type="entry name" value="P-loop containing nucleotide triphosphate hydrolases"/>
    <property type="match status" value="1"/>
</dbReference>
<evidence type="ECO:0000256" key="1">
    <source>
        <dbReference type="ARBA" id="ARBA00022448"/>
    </source>
</evidence>
<keyword evidence="1" id="KW-0813">Transport</keyword>
<name>E6QJ08_9ZZZZ</name>
<comment type="caution">
    <text evidence="5">The sequence shown here is derived from an EMBL/GenBank/DDBJ whole genome shotgun (WGS) entry which is preliminary data.</text>
</comment>